<dbReference type="Proteomes" id="UP001596047">
    <property type="component" value="Unassembled WGS sequence"/>
</dbReference>
<dbReference type="InterPro" id="IPR025889">
    <property type="entry name" value="GSP17M-like_dom"/>
</dbReference>
<keyword evidence="3" id="KW-1185">Reference proteome</keyword>
<dbReference type="Pfam" id="PF11181">
    <property type="entry name" value="YflT"/>
    <property type="match status" value="1"/>
</dbReference>
<comment type="caution">
    <text evidence="2">The sequence shown here is derived from an EMBL/GenBank/DDBJ whole genome shotgun (WGS) entry which is preliminary data.</text>
</comment>
<dbReference type="EMBL" id="JBHSOW010000032">
    <property type="protein sequence ID" value="MFC5649356.1"/>
    <property type="molecule type" value="Genomic_DNA"/>
</dbReference>
<organism evidence="2 3">
    <name type="scientific">Paenibacillus solisilvae</name>
    <dbReference type="NCBI Taxonomy" id="2486751"/>
    <lineage>
        <taxon>Bacteria</taxon>
        <taxon>Bacillati</taxon>
        <taxon>Bacillota</taxon>
        <taxon>Bacilli</taxon>
        <taxon>Bacillales</taxon>
        <taxon>Paenibacillaceae</taxon>
        <taxon>Paenibacillus</taxon>
    </lineage>
</organism>
<gene>
    <name evidence="2" type="ORF">ACFPYJ_09470</name>
</gene>
<protein>
    <submittedName>
        <fullName evidence="2">General stress protein</fullName>
    </submittedName>
</protein>
<accession>A0ABW0VU73</accession>
<evidence type="ECO:0000313" key="3">
    <source>
        <dbReference type="Proteomes" id="UP001596047"/>
    </source>
</evidence>
<reference evidence="3" key="1">
    <citation type="journal article" date="2019" name="Int. J. Syst. Evol. Microbiol.">
        <title>The Global Catalogue of Microorganisms (GCM) 10K type strain sequencing project: providing services to taxonomists for standard genome sequencing and annotation.</title>
        <authorList>
            <consortium name="The Broad Institute Genomics Platform"/>
            <consortium name="The Broad Institute Genome Sequencing Center for Infectious Disease"/>
            <person name="Wu L."/>
            <person name="Ma J."/>
        </authorList>
    </citation>
    <scope>NUCLEOTIDE SEQUENCE [LARGE SCALE GENOMIC DNA]</scope>
    <source>
        <strain evidence="3">CGMCC 1.3240</strain>
    </source>
</reference>
<proteinExistence type="predicted"/>
<dbReference type="RefSeq" id="WP_379187862.1">
    <property type="nucleotide sequence ID" value="NZ_JBHSOW010000032.1"/>
</dbReference>
<evidence type="ECO:0000313" key="2">
    <source>
        <dbReference type="EMBL" id="MFC5649356.1"/>
    </source>
</evidence>
<feature type="domain" description="General stress protein 17M-like" evidence="1">
    <location>
        <begin position="4"/>
        <end position="51"/>
    </location>
</feature>
<evidence type="ECO:0000259" key="1">
    <source>
        <dbReference type="Pfam" id="PF11181"/>
    </source>
</evidence>
<name>A0ABW0VU73_9BACL</name>
<sequence length="178" mass="18456">MAMKIGIFQSEGQAIEAVQALEQEGFTKTEIKVLAKDREHSRRVEEETNVHAEEVNELVDAREAAGDESALGLGIVPPAGLAGGIYAGGMMNNYGTPYGNGLALFATDVLSDHDGIERALSSLGLEDDSASACRSAIVDGDLVVAADVGNSQSDGGPDLTRSGAAEAALRRSGAQRIL</sequence>